<dbReference type="Gene3D" id="3.10.350.10">
    <property type="entry name" value="LysM domain"/>
    <property type="match status" value="1"/>
</dbReference>
<dbReference type="InterPro" id="IPR007055">
    <property type="entry name" value="BON_dom"/>
</dbReference>
<dbReference type="FunFam" id="3.10.350.10:FF:000001">
    <property type="entry name" value="Peptidoglycan-binding protein LysM"/>
    <property type="match status" value="1"/>
</dbReference>
<keyword evidence="6" id="KW-1185">Reference proteome</keyword>
<keyword evidence="2" id="KW-0963">Cytoplasm</keyword>
<evidence type="ECO:0000256" key="2">
    <source>
        <dbReference type="ARBA" id="ARBA00022490"/>
    </source>
</evidence>
<evidence type="ECO:0000256" key="4">
    <source>
        <dbReference type="SAM" id="MobiDB-lite"/>
    </source>
</evidence>
<dbReference type="PATRIC" id="fig|1579979.3.peg.2568"/>
<dbReference type="PROSITE" id="PS50914">
    <property type="entry name" value="BON"/>
    <property type="match status" value="1"/>
</dbReference>
<evidence type="ECO:0000313" key="5">
    <source>
        <dbReference type="EMBL" id="AKS42871.1"/>
    </source>
</evidence>
<proteinExistence type="predicted"/>
<accession>A0A0K0XZ22</accession>
<dbReference type="GO" id="GO:0005737">
    <property type="term" value="C:cytoplasm"/>
    <property type="evidence" value="ECO:0007669"/>
    <property type="project" value="UniProtKB-SubCell"/>
</dbReference>
<dbReference type="AlphaFoldDB" id="A0A0K0XZ22"/>
<dbReference type="RefSeq" id="WP_049726397.1">
    <property type="nucleotide sequence ID" value="NZ_CP012154.1"/>
</dbReference>
<dbReference type="KEGG" id="wma:WM2015_2513"/>
<dbReference type="InterPro" id="IPR018392">
    <property type="entry name" value="LysM"/>
</dbReference>
<comment type="subcellular location">
    <subcellularLocation>
        <location evidence="1">Cytoplasm</location>
    </subcellularLocation>
</comment>
<dbReference type="InterPro" id="IPR052196">
    <property type="entry name" value="Bact_Kbp"/>
</dbReference>
<feature type="region of interest" description="Disordered" evidence="4">
    <location>
        <begin position="86"/>
        <end position="123"/>
    </location>
</feature>
<name>A0A0K0XZ22_9GAMM</name>
<dbReference type="SMART" id="SM00257">
    <property type="entry name" value="LysM"/>
    <property type="match status" value="1"/>
</dbReference>
<dbReference type="Pfam" id="PF01476">
    <property type="entry name" value="LysM"/>
    <property type="match status" value="1"/>
</dbReference>
<dbReference type="CDD" id="cd00118">
    <property type="entry name" value="LysM"/>
    <property type="match status" value="1"/>
</dbReference>
<dbReference type="Proteomes" id="UP000066624">
    <property type="component" value="Chromosome"/>
</dbReference>
<dbReference type="OrthoDB" id="370541at2"/>
<dbReference type="PANTHER" id="PTHR34700:SF8">
    <property type="entry name" value="POTASSIUM BINDING PROTEIN KBP"/>
    <property type="match status" value="1"/>
</dbReference>
<dbReference type="EMBL" id="CP012154">
    <property type="protein sequence ID" value="AKS42871.1"/>
    <property type="molecule type" value="Genomic_DNA"/>
</dbReference>
<dbReference type="Pfam" id="PF04972">
    <property type="entry name" value="BON"/>
    <property type="match status" value="1"/>
</dbReference>
<dbReference type="STRING" id="1579979.WM2015_2513"/>
<dbReference type="InterPro" id="IPR036779">
    <property type="entry name" value="LysM_dom_sf"/>
</dbReference>
<dbReference type="SUPFAM" id="SSF54106">
    <property type="entry name" value="LysM domain"/>
    <property type="match status" value="1"/>
</dbReference>
<sequence length="171" mass="18404">MGFFDFVGNAGSKLFGGGRIDENAVREHLLGLGLKVRALSVIAHQDQKMVSLVGQVDTLEDKEKLIVAAGNVNGVERVDDRLRLAQPDPGATIPAEAPAAASGDEQEEPPAEEQPESQFYTVKSGDTLGGIAKQFYGNAGKYPLIFEANRPMLSDPNKIYPGQVLRIPQED</sequence>
<gene>
    <name evidence="5" type="ORF">WM2015_2513</name>
</gene>
<feature type="compositionally biased region" description="Low complexity" evidence="4">
    <location>
        <begin position="89"/>
        <end position="101"/>
    </location>
</feature>
<feature type="compositionally biased region" description="Acidic residues" evidence="4">
    <location>
        <begin position="104"/>
        <end position="115"/>
    </location>
</feature>
<evidence type="ECO:0000256" key="3">
    <source>
        <dbReference type="ARBA" id="ARBA00072219"/>
    </source>
</evidence>
<organism evidence="5 6">
    <name type="scientific">Wenzhouxiangella marina</name>
    <dbReference type="NCBI Taxonomy" id="1579979"/>
    <lineage>
        <taxon>Bacteria</taxon>
        <taxon>Pseudomonadati</taxon>
        <taxon>Pseudomonadota</taxon>
        <taxon>Gammaproteobacteria</taxon>
        <taxon>Chromatiales</taxon>
        <taxon>Wenzhouxiangellaceae</taxon>
        <taxon>Wenzhouxiangella</taxon>
    </lineage>
</organism>
<evidence type="ECO:0000256" key="1">
    <source>
        <dbReference type="ARBA" id="ARBA00004496"/>
    </source>
</evidence>
<dbReference type="PANTHER" id="PTHR34700">
    <property type="entry name" value="POTASSIUM BINDING PROTEIN KBP"/>
    <property type="match status" value="1"/>
</dbReference>
<reference evidence="6" key="1">
    <citation type="submission" date="2015-07" db="EMBL/GenBank/DDBJ databases">
        <authorList>
            <person name="Kim K.M."/>
        </authorList>
    </citation>
    <scope>NUCLEOTIDE SEQUENCE [LARGE SCALE GENOMIC DNA]</scope>
    <source>
        <strain evidence="6">KCTC 42284</strain>
    </source>
</reference>
<dbReference type="PROSITE" id="PS51782">
    <property type="entry name" value="LYSM"/>
    <property type="match status" value="1"/>
</dbReference>
<protein>
    <recommendedName>
        <fullName evidence="3">Potassium binding protein Kbp</fullName>
    </recommendedName>
</protein>
<evidence type="ECO:0000313" key="6">
    <source>
        <dbReference type="Proteomes" id="UP000066624"/>
    </source>
</evidence>